<comment type="caution">
    <text evidence="1">The sequence shown here is derived from an EMBL/GenBank/DDBJ whole genome shotgun (WGS) entry which is preliminary data.</text>
</comment>
<gene>
    <name evidence="1" type="ORF">CLIB1444_02S06084</name>
</gene>
<organism evidence="1 2">
    <name type="scientific">[Candida] jaroonii</name>
    <dbReference type="NCBI Taxonomy" id="467808"/>
    <lineage>
        <taxon>Eukaryota</taxon>
        <taxon>Fungi</taxon>
        <taxon>Dikarya</taxon>
        <taxon>Ascomycota</taxon>
        <taxon>Saccharomycotina</taxon>
        <taxon>Pichiomycetes</taxon>
        <taxon>Debaryomycetaceae</taxon>
        <taxon>Yamadazyma</taxon>
    </lineage>
</organism>
<evidence type="ECO:0000313" key="2">
    <source>
        <dbReference type="Proteomes" id="UP001152531"/>
    </source>
</evidence>
<dbReference type="Proteomes" id="UP001152531">
    <property type="component" value="Unassembled WGS sequence"/>
</dbReference>
<evidence type="ECO:0000313" key="1">
    <source>
        <dbReference type="EMBL" id="CAH6719332.1"/>
    </source>
</evidence>
<protein>
    <submittedName>
        <fullName evidence="1">Nuclear protein localization protein 4</fullName>
    </submittedName>
</protein>
<reference evidence="1" key="1">
    <citation type="submission" date="2022-06" db="EMBL/GenBank/DDBJ databases">
        <authorList>
            <person name="Legras J.-L."/>
            <person name="Devillers H."/>
            <person name="Grondin C."/>
        </authorList>
    </citation>
    <scope>NUCLEOTIDE SEQUENCE</scope>
    <source>
        <strain evidence="1">CLIB 1444</strain>
    </source>
</reference>
<keyword evidence="2" id="KW-1185">Reference proteome</keyword>
<proteinExistence type="predicted"/>
<accession>A0ACA9Y322</accession>
<name>A0ACA9Y322_9ASCO</name>
<sequence length="567" mass="63785">MILRVRTKDGMFRLTVNDGGKFMDVVNQLYEKIGSVENLTISDKPGDKGKSVVEFGDLEVKEMGLKNGDMLFASYESGNKPANDNDVDMNSGSVSISKPSIAQSKTAVSGKAFEELPIDKYLDSQNGLIKRNKSNLCRHGDKGMCEYCAPLPPWDKDYKESQGIKHLSFYAYLKQLNDSKNNKNNATSYMAPLDEPNYAVDKKCTAGHLPYPKGICSKCQPSVISLQQQSFRMVDHVMFSDSSILNNFIDSWRSSGTQRYGILYGSYESYDKVPLGIKANVEFIYEPPQSDELDGLTLLDWSNEKDVDALAAQFGLYKVGVIFTDLTDSGMKNGTVLCKRHKDSYFLSCLEVLMAGRNQLKYPNRTKYSNSKEFSSKFVTCVVSGGLNGDIEPRSYQVSVNAEALIKADVITSSTQPSMMYINESNNERYVPDVFYSKINEYGLEVKTNAKPAFPIDYLLVTLSDSFPLEPKPLFNSPHGYIIENREFLGESQNLSTLYKHLNNDIGDGKVLFDFHLLMYLYSTNILHKEEWELIVNFVKSGNKEDFMKLIESPGWMSLITILENSS</sequence>
<dbReference type="EMBL" id="CALSDN010000002">
    <property type="protein sequence ID" value="CAH6719332.1"/>
    <property type="molecule type" value="Genomic_DNA"/>
</dbReference>